<dbReference type="GO" id="GO:0051117">
    <property type="term" value="F:ATPase binding"/>
    <property type="evidence" value="ECO:0007669"/>
    <property type="project" value="TreeGrafter"/>
</dbReference>
<evidence type="ECO:0000256" key="1">
    <source>
        <dbReference type="ARBA" id="ARBA00007039"/>
    </source>
</evidence>
<evidence type="ECO:0000313" key="9">
    <source>
        <dbReference type="EMBL" id="KNZ62516.1"/>
    </source>
</evidence>
<dbReference type="AlphaFoldDB" id="A0A0L6VP79"/>
<evidence type="ECO:0000256" key="7">
    <source>
        <dbReference type="RuleBase" id="RU000549"/>
    </source>
</evidence>
<comment type="caution">
    <text evidence="9">The sequence shown here is derived from an EMBL/GenBank/DDBJ whole genome shotgun (WGS) entry which is preliminary data.</text>
</comment>
<gene>
    <name evidence="9" type="ORF">VP01_125g1</name>
</gene>
<keyword evidence="2 7" id="KW-0645">Protease</keyword>
<proteinExistence type="inferred from homology"/>
<evidence type="ECO:0000256" key="8">
    <source>
        <dbReference type="RuleBase" id="RU003567"/>
    </source>
</evidence>
<dbReference type="GO" id="GO:0004176">
    <property type="term" value="F:ATP-dependent peptidase activity"/>
    <property type="evidence" value="ECO:0007669"/>
    <property type="project" value="InterPro"/>
</dbReference>
<dbReference type="OrthoDB" id="2017408at2759"/>
<dbReference type="InterPro" id="IPR033135">
    <property type="entry name" value="ClpP_His_AS"/>
</dbReference>
<dbReference type="InterPro" id="IPR029045">
    <property type="entry name" value="ClpP/crotonase-like_dom_sf"/>
</dbReference>
<dbReference type="EC" id="3.4.21.92" evidence="7"/>
<reference evidence="9 10" key="1">
    <citation type="submission" date="2015-08" db="EMBL/GenBank/DDBJ databases">
        <title>Next Generation Sequencing and Analysis of the Genome of Puccinia sorghi L Schw, the Causal Agent of Maize Common Rust.</title>
        <authorList>
            <person name="Rochi L."/>
            <person name="Burguener G."/>
            <person name="Darino M."/>
            <person name="Turjanski A."/>
            <person name="Kreff E."/>
            <person name="Dieguez M.J."/>
            <person name="Sacco F."/>
        </authorList>
    </citation>
    <scope>NUCLEOTIDE SEQUENCE [LARGE SCALE GENOMIC DNA]</scope>
    <source>
        <strain evidence="9 10">RO10H11247</strain>
    </source>
</reference>
<feature type="active site" evidence="6">
    <location>
        <position position="198"/>
    </location>
</feature>
<dbReference type="PANTHER" id="PTHR10381:SF11">
    <property type="entry name" value="ATP-DEPENDENT CLP PROTEASE PROTEOLYTIC SUBUNIT, MITOCHONDRIAL"/>
    <property type="match status" value="1"/>
</dbReference>
<dbReference type="GO" id="GO:0004252">
    <property type="term" value="F:serine-type endopeptidase activity"/>
    <property type="evidence" value="ECO:0007669"/>
    <property type="project" value="UniProtKB-EC"/>
</dbReference>
<evidence type="ECO:0000256" key="2">
    <source>
        <dbReference type="ARBA" id="ARBA00022670"/>
    </source>
</evidence>
<accession>A0A0L6VP79</accession>
<evidence type="ECO:0000256" key="4">
    <source>
        <dbReference type="ARBA" id="ARBA00022825"/>
    </source>
</evidence>
<dbReference type="PRINTS" id="PR00127">
    <property type="entry name" value="CLPPROTEASEP"/>
</dbReference>
<evidence type="ECO:0000256" key="6">
    <source>
        <dbReference type="PROSITE-ProRule" id="PRU10086"/>
    </source>
</evidence>
<organism evidence="9 10">
    <name type="scientific">Puccinia sorghi</name>
    <dbReference type="NCBI Taxonomy" id="27349"/>
    <lineage>
        <taxon>Eukaryota</taxon>
        <taxon>Fungi</taxon>
        <taxon>Dikarya</taxon>
        <taxon>Basidiomycota</taxon>
        <taxon>Pucciniomycotina</taxon>
        <taxon>Pucciniomycetes</taxon>
        <taxon>Pucciniales</taxon>
        <taxon>Pucciniaceae</taxon>
        <taxon>Puccinia</taxon>
    </lineage>
</organism>
<dbReference type="VEuPathDB" id="FungiDB:VP01_125g1"/>
<comment type="similarity">
    <text evidence="1 8">Belongs to the peptidase S14 family.</text>
</comment>
<dbReference type="EMBL" id="LAVV01002888">
    <property type="protein sequence ID" value="KNZ62516.1"/>
    <property type="molecule type" value="Genomic_DNA"/>
</dbReference>
<dbReference type="SUPFAM" id="SSF52096">
    <property type="entry name" value="ClpP/crotonase"/>
    <property type="match status" value="1"/>
</dbReference>
<dbReference type="STRING" id="27349.A0A0L6VP79"/>
<dbReference type="CDD" id="cd07017">
    <property type="entry name" value="S14_ClpP_2"/>
    <property type="match status" value="1"/>
</dbReference>
<dbReference type="InterPro" id="IPR018215">
    <property type="entry name" value="ClpP_Ser_AS"/>
</dbReference>
<evidence type="ECO:0000256" key="5">
    <source>
        <dbReference type="PROSITE-ProRule" id="PRU10085"/>
    </source>
</evidence>
<protein>
    <recommendedName>
        <fullName evidence="8">ATP-dependent Clp protease proteolytic subunit</fullName>
        <ecNumber evidence="7">3.4.21.92</ecNumber>
    </recommendedName>
</protein>
<dbReference type="InterPro" id="IPR001907">
    <property type="entry name" value="ClpP"/>
</dbReference>
<keyword evidence="4 7" id="KW-0720">Serine protease</keyword>
<sequence>MGCLRPRNFPSGIIMKTGARSGRPIITFTAHPQRPSSDLAGRRMLWNEPRFKGSGLVPMVIEREGRGGERAFDIFSRLLRERLIFVGGEVRINDADANLIVAQLLYLEAESPDPIEVNINSPGGSVTAGLAIYDTVSTMMMVMMICGVTLMSLLQMQYIRSPVHTICIGQACSMGSILLGAGAKGFRKALPNSTIMIHQPSGGSSGQASDMAIRANEILRLKKRLIEIYAKHCGHDEESQTDRCHRFGASMFSPWWQWAT</sequence>
<dbReference type="InterPro" id="IPR023562">
    <property type="entry name" value="ClpP/TepA"/>
</dbReference>
<dbReference type="GO" id="GO:0009368">
    <property type="term" value="C:endopeptidase Clp complex"/>
    <property type="evidence" value="ECO:0007669"/>
    <property type="project" value="TreeGrafter"/>
</dbReference>
<evidence type="ECO:0000256" key="3">
    <source>
        <dbReference type="ARBA" id="ARBA00022801"/>
    </source>
</evidence>
<dbReference type="PROSITE" id="PS00381">
    <property type="entry name" value="CLP_PROTEASE_SER"/>
    <property type="match status" value="1"/>
</dbReference>
<keyword evidence="10" id="KW-1185">Reference proteome</keyword>
<dbReference type="Gene3D" id="3.90.226.10">
    <property type="entry name" value="2-enoyl-CoA Hydratase, Chain A, domain 1"/>
    <property type="match status" value="1"/>
</dbReference>
<dbReference type="PANTHER" id="PTHR10381">
    <property type="entry name" value="ATP-DEPENDENT CLP PROTEASE PROTEOLYTIC SUBUNIT"/>
    <property type="match status" value="1"/>
</dbReference>
<keyword evidence="3 7" id="KW-0378">Hydrolase</keyword>
<feature type="active site" evidence="5">
    <location>
        <position position="173"/>
    </location>
</feature>
<dbReference type="Proteomes" id="UP000037035">
    <property type="component" value="Unassembled WGS sequence"/>
</dbReference>
<dbReference type="PROSITE" id="PS00382">
    <property type="entry name" value="CLP_PROTEASE_HIS"/>
    <property type="match status" value="1"/>
</dbReference>
<evidence type="ECO:0000313" key="10">
    <source>
        <dbReference type="Proteomes" id="UP000037035"/>
    </source>
</evidence>
<name>A0A0L6VP79_9BASI</name>
<dbReference type="GO" id="GO:0006515">
    <property type="term" value="P:protein quality control for misfolded or incompletely synthesized proteins"/>
    <property type="evidence" value="ECO:0007669"/>
    <property type="project" value="TreeGrafter"/>
</dbReference>
<dbReference type="Pfam" id="PF00574">
    <property type="entry name" value="CLP_protease"/>
    <property type="match status" value="2"/>
</dbReference>